<proteinExistence type="predicted"/>
<dbReference type="RefSeq" id="WP_248360697.1">
    <property type="nucleotide sequence ID" value="NZ_AP025591.1"/>
</dbReference>
<keyword evidence="1" id="KW-0812">Transmembrane</keyword>
<evidence type="ECO:0000256" key="1">
    <source>
        <dbReference type="SAM" id="Phobius"/>
    </source>
</evidence>
<sequence length="299" mass="31851">MRYCEGLPSAGLRPLRPEEREQIRAARRRLWRRAAASLLVFPGAVAALVGVAATVSALGVPDVIAGWIIGPTALVAFLLGLPVTILLVRDAVHDARALGRDLRAGAVEEFGDAARGVAVLPASERVIRVNGAVVPPARKALVGEAAPGAGEATWAVPRASIPEPLRGFEWARRPLVPDERAEVERRASELRRVPVALSAGTVLAVVAILDSIPDGRRAPAPTAFRIVAWLAMFGFGWYRILRQRAIGARLAHDAREGWVARATSGDATGVEVLPASGLPWATGGAPAAWRLHASRRKRR</sequence>
<dbReference type="EMBL" id="AP025591">
    <property type="protein sequence ID" value="BDG03018.1"/>
    <property type="molecule type" value="Genomic_DNA"/>
</dbReference>
<feature type="transmembrane region" description="Helical" evidence="1">
    <location>
        <begin position="64"/>
        <end position="88"/>
    </location>
</feature>
<dbReference type="Proteomes" id="UP001162891">
    <property type="component" value="Chromosome"/>
</dbReference>
<evidence type="ECO:0000313" key="2">
    <source>
        <dbReference type="EMBL" id="BDG03018.1"/>
    </source>
</evidence>
<feature type="transmembrane region" description="Helical" evidence="1">
    <location>
        <begin position="224"/>
        <end position="241"/>
    </location>
</feature>
<reference evidence="3" key="1">
    <citation type="journal article" date="2022" name="Int. J. Syst. Evol. Microbiol.">
        <title>Anaeromyxobacter oryzae sp. nov., Anaeromyxobacter diazotrophicus sp. nov. and Anaeromyxobacter paludicola sp. nov., isolated from paddy soils.</title>
        <authorList>
            <person name="Itoh H."/>
            <person name="Xu Z."/>
            <person name="Mise K."/>
            <person name="Masuda Y."/>
            <person name="Ushijima N."/>
            <person name="Hayakawa C."/>
            <person name="Shiratori Y."/>
            <person name="Senoo K."/>
        </authorList>
    </citation>
    <scope>NUCLEOTIDE SEQUENCE [LARGE SCALE GENOMIC DNA]</scope>
    <source>
        <strain evidence="3">Red232</strain>
    </source>
</reference>
<protein>
    <submittedName>
        <fullName evidence="2">Uncharacterized protein</fullName>
    </submittedName>
</protein>
<evidence type="ECO:0000313" key="3">
    <source>
        <dbReference type="Proteomes" id="UP001162891"/>
    </source>
</evidence>
<feature type="transmembrane region" description="Helical" evidence="1">
    <location>
        <begin position="193"/>
        <end position="212"/>
    </location>
</feature>
<keyword evidence="3" id="KW-1185">Reference proteome</keyword>
<organism evidence="2 3">
    <name type="scientific">Anaeromyxobacter oryzae</name>
    <dbReference type="NCBI Taxonomy" id="2918170"/>
    <lineage>
        <taxon>Bacteria</taxon>
        <taxon>Pseudomonadati</taxon>
        <taxon>Myxococcota</taxon>
        <taxon>Myxococcia</taxon>
        <taxon>Myxococcales</taxon>
        <taxon>Cystobacterineae</taxon>
        <taxon>Anaeromyxobacteraceae</taxon>
        <taxon>Anaeromyxobacter</taxon>
    </lineage>
</organism>
<keyword evidence="1" id="KW-1133">Transmembrane helix</keyword>
<gene>
    <name evidence="2" type="ORF">AMOR_20140</name>
</gene>
<name>A0ABM7WUF8_9BACT</name>
<accession>A0ABM7WUF8</accession>
<feature type="transmembrane region" description="Helical" evidence="1">
    <location>
        <begin position="34"/>
        <end position="58"/>
    </location>
</feature>
<keyword evidence="1" id="KW-0472">Membrane</keyword>